<feature type="region of interest" description="Disordered" evidence="1">
    <location>
        <begin position="147"/>
        <end position="199"/>
    </location>
</feature>
<feature type="region of interest" description="Disordered" evidence="1">
    <location>
        <begin position="1"/>
        <end position="25"/>
    </location>
</feature>
<accession>A0ABQ0GC95</accession>
<dbReference type="GeneID" id="98176302"/>
<feature type="compositionally biased region" description="Polar residues" evidence="1">
    <location>
        <begin position="152"/>
        <end position="161"/>
    </location>
</feature>
<evidence type="ECO:0000313" key="3">
    <source>
        <dbReference type="EMBL" id="GAB1315349.1"/>
    </source>
</evidence>
<feature type="compositionally biased region" description="Basic and acidic residues" evidence="1">
    <location>
        <begin position="1"/>
        <end position="10"/>
    </location>
</feature>
<evidence type="ECO:0000256" key="2">
    <source>
        <dbReference type="SAM" id="Phobius"/>
    </source>
</evidence>
<evidence type="ECO:0000256" key="1">
    <source>
        <dbReference type="SAM" id="MobiDB-lite"/>
    </source>
</evidence>
<protein>
    <submittedName>
        <fullName evidence="3">Plasma membrane fusion protein prm-1</fullName>
    </submittedName>
</protein>
<feature type="compositionally biased region" description="Low complexity" evidence="1">
    <location>
        <begin position="174"/>
        <end position="199"/>
    </location>
</feature>
<sequence length="311" mass="33697">MGRPADEHLPEVVPNQPPVEYPLPEVVADPLPEAGQPQYYVQQDKYPAYYDNAPKLPHEQPIVGTGMGLQAHDQQWAPAGYGVSAVSPNSSVPWQSFPPGDDQQTYVASEPELERRICGIRRRLFIIIAVVLAIVIIAAAVGGGVGGAMSTRGGSDSTNAPAESGSSGPGDGGSTVPTTTPAITSAASSTSSAPSPTITFLNNQTEHVGQAFQAFSEREYEGNFTDIIRAEGFHDLPFKVFSYVWEPNGTQYCITYCYNKTDSAGYNCQPRYQPGTERHFQRVYIWTNRETNEGASTRCQSEAPMTTSRLI</sequence>
<name>A0ABQ0GC95_9PEZI</name>
<reference evidence="3 4" key="1">
    <citation type="submission" date="2024-09" db="EMBL/GenBank/DDBJ databases">
        <title>Itraconazole resistance in Madurella fahalii resulting from another homologue of gene encoding cytochrome P450 14-alpha sterol demethylase (CYP51).</title>
        <authorList>
            <person name="Yoshioka I."/>
            <person name="Fahal A.H."/>
            <person name="Kaneko S."/>
            <person name="Yaguchi T."/>
        </authorList>
    </citation>
    <scope>NUCLEOTIDE SEQUENCE [LARGE SCALE GENOMIC DNA]</scope>
    <source>
        <strain evidence="3 4">IFM 68171</strain>
    </source>
</reference>
<gene>
    <name evidence="3" type="ORF">MFIFM68171_05559</name>
</gene>
<keyword evidence="4" id="KW-1185">Reference proteome</keyword>
<keyword evidence="2" id="KW-1133">Transmembrane helix</keyword>
<proteinExistence type="predicted"/>
<keyword evidence="2" id="KW-0812">Transmembrane</keyword>
<comment type="caution">
    <text evidence="3">The sequence shown here is derived from an EMBL/GenBank/DDBJ whole genome shotgun (WGS) entry which is preliminary data.</text>
</comment>
<dbReference type="RefSeq" id="XP_070917080.1">
    <property type="nucleotide sequence ID" value="XM_071060979.1"/>
</dbReference>
<dbReference type="EMBL" id="BAAFSV010000003">
    <property type="protein sequence ID" value="GAB1315349.1"/>
    <property type="molecule type" value="Genomic_DNA"/>
</dbReference>
<keyword evidence="2" id="KW-0472">Membrane</keyword>
<feature type="transmembrane region" description="Helical" evidence="2">
    <location>
        <begin position="124"/>
        <end position="149"/>
    </location>
</feature>
<dbReference type="Proteomes" id="UP001628179">
    <property type="component" value="Unassembled WGS sequence"/>
</dbReference>
<evidence type="ECO:0000313" key="4">
    <source>
        <dbReference type="Proteomes" id="UP001628179"/>
    </source>
</evidence>
<organism evidence="3 4">
    <name type="scientific">Madurella fahalii</name>
    <dbReference type="NCBI Taxonomy" id="1157608"/>
    <lineage>
        <taxon>Eukaryota</taxon>
        <taxon>Fungi</taxon>
        <taxon>Dikarya</taxon>
        <taxon>Ascomycota</taxon>
        <taxon>Pezizomycotina</taxon>
        <taxon>Sordariomycetes</taxon>
        <taxon>Sordariomycetidae</taxon>
        <taxon>Sordariales</taxon>
        <taxon>Sordariales incertae sedis</taxon>
        <taxon>Madurella</taxon>
    </lineage>
</organism>